<evidence type="ECO:0000313" key="3">
    <source>
        <dbReference type="Proteomes" id="UP001519460"/>
    </source>
</evidence>
<feature type="compositionally biased region" description="Low complexity" evidence="1">
    <location>
        <begin position="96"/>
        <end position="109"/>
    </location>
</feature>
<gene>
    <name evidence="2" type="ORF">BaRGS_00032809</name>
</gene>
<dbReference type="AlphaFoldDB" id="A0ABD0JMF0"/>
<organism evidence="2 3">
    <name type="scientific">Batillaria attramentaria</name>
    <dbReference type="NCBI Taxonomy" id="370345"/>
    <lineage>
        <taxon>Eukaryota</taxon>
        <taxon>Metazoa</taxon>
        <taxon>Spiralia</taxon>
        <taxon>Lophotrochozoa</taxon>
        <taxon>Mollusca</taxon>
        <taxon>Gastropoda</taxon>
        <taxon>Caenogastropoda</taxon>
        <taxon>Sorbeoconcha</taxon>
        <taxon>Cerithioidea</taxon>
        <taxon>Batillariidae</taxon>
        <taxon>Batillaria</taxon>
    </lineage>
</organism>
<name>A0ABD0JMF0_9CAEN</name>
<proteinExistence type="predicted"/>
<reference evidence="2 3" key="1">
    <citation type="journal article" date="2023" name="Sci. Data">
        <title>Genome assembly of the Korean intertidal mud-creeper Batillaria attramentaria.</title>
        <authorList>
            <person name="Patra A.K."/>
            <person name="Ho P.T."/>
            <person name="Jun S."/>
            <person name="Lee S.J."/>
            <person name="Kim Y."/>
            <person name="Won Y.J."/>
        </authorList>
    </citation>
    <scope>NUCLEOTIDE SEQUENCE [LARGE SCALE GENOMIC DNA]</scope>
    <source>
        <strain evidence="2">Wonlab-2016</strain>
    </source>
</reference>
<evidence type="ECO:0000313" key="2">
    <source>
        <dbReference type="EMBL" id="KAK7475920.1"/>
    </source>
</evidence>
<keyword evidence="3" id="KW-1185">Reference proteome</keyword>
<feature type="region of interest" description="Disordered" evidence="1">
    <location>
        <begin position="91"/>
        <end position="111"/>
    </location>
</feature>
<comment type="caution">
    <text evidence="2">The sequence shown here is derived from an EMBL/GenBank/DDBJ whole genome shotgun (WGS) entry which is preliminary data.</text>
</comment>
<protein>
    <submittedName>
        <fullName evidence="2">Uncharacterized protein</fullName>
    </submittedName>
</protein>
<accession>A0ABD0JMF0</accession>
<evidence type="ECO:0000256" key="1">
    <source>
        <dbReference type="SAM" id="MobiDB-lite"/>
    </source>
</evidence>
<dbReference type="Proteomes" id="UP001519460">
    <property type="component" value="Unassembled WGS sequence"/>
</dbReference>
<dbReference type="EMBL" id="JACVVK020000390">
    <property type="protein sequence ID" value="KAK7475920.1"/>
    <property type="molecule type" value="Genomic_DNA"/>
</dbReference>
<sequence length="122" mass="13086">MQPQKGHSHPGLGGEKKWDIHVSSQARRRIITGEPRERGPRGQIFNVCCSQPVSCSEYLGAGGKSLELRAINGLAKTTAESTSLQLRIADPRGTARGRLSPSGSSLSARARCHMSVESEASF</sequence>